<dbReference type="RefSeq" id="WP_159671606.1">
    <property type="nucleotide sequence ID" value="NZ_JACMHY010000001.1"/>
</dbReference>
<evidence type="ECO:0000313" key="6">
    <source>
        <dbReference type="Proteomes" id="UP000517694"/>
    </source>
</evidence>
<evidence type="ECO:0000313" key="5">
    <source>
        <dbReference type="EMBL" id="MBC2864064.1"/>
    </source>
</evidence>
<dbReference type="Gene3D" id="1.10.10.10">
    <property type="entry name" value="Winged helix-like DNA-binding domain superfamily/Winged helix DNA-binding domain"/>
    <property type="match status" value="1"/>
</dbReference>
<dbReference type="AlphaFoldDB" id="A0A7X1HVS5"/>
<comment type="caution">
    <text evidence="5">The sequence shown here is derived from an EMBL/GenBank/DDBJ whole genome shotgun (WGS) entry which is preliminary data.</text>
</comment>
<name>A0A7X1HVS5_9ACTN</name>
<dbReference type="PRINTS" id="PR00598">
    <property type="entry name" value="HTHMARR"/>
</dbReference>
<dbReference type="InterPro" id="IPR036390">
    <property type="entry name" value="WH_DNA-bd_sf"/>
</dbReference>
<dbReference type="InterPro" id="IPR023187">
    <property type="entry name" value="Tscrpt_reg_MarR-type_CS"/>
</dbReference>
<keyword evidence="6" id="KW-1185">Reference proteome</keyword>
<sequence length="165" mass="18205">MKDVCLPDVLAGRLGYLLKHAYLALAVELEQALAPFHLIPRELGVMAVIDAAREQPSQLEIAAQLGVDRTTMVGVIDSLEKKGYVERRRSDRDRRRNVVTLTPQGRSCLHDAEQVRERVERDFLAPLDDLSAEALTATLLALHRARAEAGHTIVTGGHLPCGRPD</sequence>
<evidence type="ECO:0000256" key="1">
    <source>
        <dbReference type="ARBA" id="ARBA00023015"/>
    </source>
</evidence>
<gene>
    <name evidence="5" type="ORF">H1R13_03370</name>
</gene>
<accession>A0A7X1HVS5</accession>
<dbReference type="PANTHER" id="PTHR42756:SF1">
    <property type="entry name" value="TRANSCRIPTIONAL REPRESSOR OF EMRAB OPERON"/>
    <property type="match status" value="1"/>
</dbReference>
<dbReference type="Proteomes" id="UP000517694">
    <property type="component" value="Unassembled WGS sequence"/>
</dbReference>
<dbReference type="PROSITE" id="PS01117">
    <property type="entry name" value="HTH_MARR_1"/>
    <property type="match status" value="1"/>
</dbReference>
<feature type="domain" description="HTH marR-type" evidence="4">
    <location>
        <begin position="11"/>
        <end position="144"/>
    </location>
</feature>
<dbReference type="PANTHER" id="PTHR42756">
    <property type="entry name" value="TRANSCRIPTIONAL REGULATOR, MARR"/>
    <property type="match status" value="1"/>
</dbReference>
<dbReference type="GO" id="GO:0003700">
    <property type="term" value="F:DNA-binding transcription factor activity"/>
    <property type="evidence" value="ECO:0007669"/>
    <property type="project" value="InterPro"/>
</dbReference>
<keyword evidence="1" id="KW-0805">Transcription regulation</keyword>
<dbReference type="EMBL" id="JACMHY010000001">
    <property type="protein sequence ID" value="MBC2864064.1"/>
    <property type="molecule type" value="Genomic_DNA"/>
</dbReference>
<dbReference type="GO" id="GO:0003677">
    <property type="term" value="F:DNA binding"/>
    <property type="evidence" value="ECO:0007669"/>
    <property type="project" value="UniProtKB-KW"/>
</dbReference>
<keyword evidence="3" id="KW-0804">Transcription</keyword>
<dbReference type="Pfam" id="PF01047">
    <property type="entry name" value="MarR"/>
    <property type="match status" value="1"/>
</dbReference>
<dbReference type="InterPro" id="IPR000835">
    <property type="entry name" value="HTH_MarR-typ"/>
</dbReference>
<evidence type="ECO:0000256" key="2">
    <source>
        <dbReference type="ARBA" id="ARBA00023125"/>
    </source>
</evidence>
<dbReference type="PROSITE" id="PS50995">
    <property type="entry name" value="HTH_MARR_2"/>
    <property type="match status" value="1"/>
</dbReference>
<dbReference type="SMART" id="SM00347">
    <property type="entry name" value="HTH_MARR"/>
    <property type="match status" value="1"/>
</dbReference>
<dbReference type="OrthoDB" id="4463574at2"/>
<evidence type="ECO:0000256" key="3">
    <source>
        <dbReference type="ARBA" id="ARBA00023163"/>
    </source>
</evidence>
<dbReference type="SUPFAM" id="SSF46785">
    <property type="entry name" value="Winged helix' DNA-binding domain"/>
    <property type="match status" value="1"/>
</dbReference>
<reference evidence="5 6" key="1">
    <citation type="submission" date="2020-08" db="EMBL/GenBank/DDBJ databases">
        <title>Whole-Genome Sequence of French Clinical Streptomyces mexicanus Strain Q0842.</title>
        <authorList>
            <person name="Boxberger M."/>
            <person name="La Scola B."/>
        </authorList>
    </citation>
    <scope>NUCLEOTIDE SEQUENCE [LARGE SCALE GENOMIC DNA]</scope>
    <source>
        <strain evidence="5 6">Marseille-Q0842</strain>
    </source>
</reference>
<evidence type="ECO:0000259" key="4">
    <source>
        <dbReference type="PROSITE" id="PS50995"/>
    </source>
</evidence>
<dbReference type="InterPro" id="IPR036388">
    <property type="entry name" value="WH-like_DNA-bd_sf"/>
</dbReference>
<organism evidence="5 6">
    <name type="scientific">Streptomyces mexicanus</name>
    <dbReference type="NCBI Taxonomy" id="178566"/>
    <lineage>
        <taxon>Bacteria</taxon>
        <taxon>Bacillati</taxon>
        <taxon>Actinomycetota</taxon>
        <taxon>Actinomycetes</taxon>
        <taxon>Kitasatosporales</taxon>
        <taxon>Streptomycetaceae</taxon>
        <taxon>Streptomyces</taxon>
    </lineage>
</organism>
<protein>
    <submittedName>
        <fullName evidence="5">MarR family transcriptional regulator</fullName>
    </submittedName>
</protein>
<proteinExistence type="predicted"/>
<keyword evidence="2" id="KW-0238">DNA-binding</keyword>